<dbReference type="SUPFAM" id="SSF52402">
    <property type="entry name" value="Adenine nucleotide alpha hydrolases-like"/>
    <property type="match status" value="1"/>
</dbReference>
<keyword evidence="4" id="KW-1185">Reference proteome</keyword>
<organism evidence="3 4">
    <name type="scientific">Absidia repens</name>
    <dbReference type="NCBI Taxonomy" id="90262"/>
    <lineage>
        <taxon>Eukaryota</taxon>
        <taxon>Fungi</taxon>
        <taxon>Fungi incertae sedis</taxon>
        <taxon>Mucoromycota</taxon>
        <taxon>Mucoromycotina</taxon>
        <taxon>Mucoromycetes</taxon>
        <taxon>Mucorales</taxon>
        <taxon>Cunninghamellaceae</taxon>
        <taxon>Absidia</taxon>
    </lineage>
</organism>
<proteinExistence type="predicted"/>
<dbReference type="Proteomes" id="UP000193560">
    <property type="component" value="Unassembled WGS sequence"/>
</dbReference>
<evidence type="ECO:0000256" key="1">
    <source>
        <dbReference type="SAM" id="MobiDB-lite"/>
    </source>
</evidence>
<feature type="compositionally biased region" description="Basic residues" evidence="1">
    <location>
        <begin position="55"/>
        <end position="74"/>
    </location>
</feature>
<reference evidence="3 4" key="1">
    <citation type="submission" date="2016-07" db="EMBL/GenBank/DDBJ databases">
        <title>Pervasive Adenine N6-methylation of Active Genes in Fungi.</title>
        <authorList>
            <consortium name="DOE Joint Genome Institute"/>
            <person name="Mondo S.J."/>
            <person name="Dannebaum R.O."/>
            <person name="Kuo R.C."/>
            <person name="Labutti K."/>
            <person name="Haridas S."/>
            <person name="Kuo A."/>
            <person name="Salamov A."/>
            <person name="Ahrendt S.R."/>
            <person name="Lipzen A."/>
            <person name="Sullivan W."/>
            <person name="Andreopoulos W.B."/>
            <person name="Clum A."/>
            <person name="Lindquist E."/>
            <person name="Daum C."/>
            <person name="Ramamoorthy G.K."/>
            <person name="Gryganskyi A."/>
            <person name="Culley D."/>
            <person name="Magnuson J.K."/>
            <person name="James T.Y."/>
            <person name="O'Malley M.A."/>
            <person name="Stajich J.E."/>
            <person name="Spatafora J.W."/>
            <person name="Visel A."/>
            <person name="Grigoriev I.V."/>
        </authorList>
    </citation>
    <scope>NUCLEOTIDE SEQUENCE [LARGE SCALE GENOMIC DNA]</scope>
    <source>
        <strain evidence="3 4">NRRL 1336</strain>
    </source>
</reference>
<dbReference type="Pfam" id="PF00582">
    <property type="entry name" value="Usp"/>
    <property type="match status" value="1"/>
</dbReference>
<accession>A0A1X2I4J2</accession>
<dbReference type="InterPro" id="IPR006015">
    <property type="entry name" value="Universal_stress_UspA"/>
</dbReference>
<gene>
    <name evidence="3" type="ORF">BCR42DRAFT_441761</name>
</gene>
<comment type="caution">
    <text evidence="3">The sequence shown here is derived from an EMBL/GenBank/DDBJ whole genome shotgun (WGS) entry which is preliminary data.</text>
</comment>
<dbReference type="InterPro" id="IPR006016">
    <property type="entry name" value="UspA"/>
</dbReference>
<evidence type="ECO:0000313" key="4">
    <source>
        <dbReference type="Proteomes" id="UP000193560"/>
    </source>
</evidence>
<dbReference type="CDD" id="cd23659">
    <property type="entry name" value="USP_At3g01520-like"/>
    <property type="match status" value="1"/>
</dbReference>
<name>A0A1X2I4J2_9FUNG</name>
<dbReference type="AlphaFoldDB" id="A0A1X2I4J2"/>
<protein>
    <recommendedName>
        <fullName evidence="2">UspA domain-containing protein</fullName>
    </recommendedName>
</protein>
<dbReference type="PRINTS" id="PR01438">
    <property type="entry name" value="UNVRSLSTRESS"/>
</dbReference>
<evidence type="ECO:0000259" key="2">
    <source>
        <dbReference type="Pfam" id="PF00582"/>
    </source>
</evidence>
<feature type="domain" description="UspA" evidence="2">
    <location>
        <begin position="213"/>
        <end position="354"/>
    </location>
</feature>
<dbReference type="PANTHER" id="PTHR46100:SF4">
    <property type="entry name" value="USPA DOMAIN-CONTAINING PROTEIN"/>
    <property type="match status" value="1"/>
</dbReference>
<dbReference type="STRING" id="90262.A0A1X2I4J2"/>
<dbReference type="InterPro" id="IPR014729">
    <property type="entry name" value="Rossmann-like_a/b/a_fold"/>
</dbReference>
<evidence type="ECO:0000313" key="3">
    <source>
        <dbReference type="EMBL" id="ORZ09225.1"/>
    </source>
</evidence>
<feature type="compositionally biased region" description="Basic and acidic residues" evidence="1">
    <location>
        <begin position="130"/>
        <end position="161"/>
    </location>
</feature>
<dbReference type="PANTHER" id="PTHR46100">
    <property type="entry name" value="IMP2'P"/>
    <property type="match status" value="1"/>
</dbReference>
<dbReference type="Gene3D" id="3.40.50.620">
    <property type="entry name" value="HUPs"/>
    <property type="match status" value="1"/>
</dbReference>
<feature type="compositionally biased region" description="Basic residues" evidence="1">
    <location>
        <begin position="164"/>
        <end position="174"/>
    </location>
</feature>
<dbReference type="EMBL" id="MCGE01000028">
    <property type="protein sequence ID" value="ORZ09225.1"/>
    <property type="molecule type" value="Genomic_DNA"/>
</dbReference>
<feature type="region of interest" description="Disordered" evidence="1">
    <location>
        <begin position="110"/>
        <end position="176"/>
    </location>
</feature>
<sequence length="400" mass="45212">MDLDSLLAQEIEELNKDTPEDRKVSEAVILERPDPNAFDCDSSSSEDEDGERGRRLGFLRFKRSSSPHHHRAPHYRSYAPGSDDYEDDLSIRDPQLFEITERNRFIEYEDVGTTTTATGTATTETMTTHTSEDNSGKKHPNRKDDADNRGQKDLNEHDESSTPHGKKVRSSSSRRRPDELVFSDIPIITTKPDQITVQLDYGLSSAYPVKKSRKYLMACDFGEESLYAMEWAMGSLLRSGDVIHVVGVIGLDEDLDDMDADEKYRLWQELDRHSKSLISKVKSILGQLLLYNIKINIYSMAGSSRKSIMNLIRTLPLTMVVCGSRGRRALKGMFMGGVSTYLVQKSPVPVSVVRPQKKKKKDTNKHAGAQKLSQSVRYGQLKVDEMEEIRTLSINSHDGY</sequence>
<feature type="compositionally biased region" description="Low complexity" evidence="1">
    <location>
        <begin position="112"/>
        <end position="129"/>
    </location>
</feature>
<dbReference type="OrthoDB" id="843225at2759"/>
<feature type="region of interest" description="Disordered" evidence="1">
    <location>
        <begin position="28"/>
        <end position="87"/>
    </location>
</feature>